<dbReference type="GO" id="GO:0003677">
    <property type="term" value="F:DNA binding"/>
    <property type="evidence" value="ECO:0007669"/>
    <property type="project" value="UniProtKB-KW"/>
</dbReference>
<keyword evidence="1" id="KW-0238">DNA-binding</keyword>
<name>A0A0A5GFZ0_9BACI</name>
<feature type="domain" description="HTH marR-type" evidence="2">
    <location>
        <begin position="9"/>
        <end position="138"/>
    </location>
</feature>
<dbReference type="STRING" id="1385511.GCA_000425225_02619"/>
<dbReference type="PANTHER" id="PTHR33164:SF67">
    <property type="entry name" value="TRANSCRIPTIONAL REGULATOR, MARR FAMILY"/>
    <property type="match status" value="1"/>
</dbReference>
<dbReference type="eggNOG" id="COG1846">
    <property type="taxonomic scope" value="Bacteria"/>
</dbReference>
<proteinExistence type="predicted"/>
<dbReference type="PROSITE" id="PS50995">
    <property type="entry name" value="HTH_MARR_2"/>
    <property type="match status" value="1"/>
</dbReference>
<reference evidence="3 4" key="1">
    <citation type="submission" date="2013-08" db="EMBL/GenBank/DDBJ databases">
        <authorList>
            <person name="Huang J."/>
            <person name="Wang G."/>
        </authorList>
    </citation>
    <scope>NUCLEOTIDE SEQUENCE [LARGE SCALE GENOMIC DNA]</scope>
    <source>
        <strain evidence="3 4">BH030004</strain>
    </source>
</reference>
<keyword evidence="4" id="KW-1185">Reference proteome</keyword>
<evidence type="ECO:0000313" key="4">
    <source>
        <dbReference type="Proteomes" id="UP000030403"/>
    </source>
</evidence>
<organism evidence="3 4">
    <name type="scientific">Pontibacillus marinus BH030004 = DSM 16465</name>
    <dbReference type="NCBI Taxonomy" id="1385511"/>
    <lineage>
        <taxon>Bacteria</taxon>
        <taxon>Bacillati</taxon>
        <taxon>Bacillota</taxon>
        <taxon>Bacilli</taxon>
        <taxon>Bacillales</taxon>
        <taxon>Bacillaceae</taxon>
        <taxon>Pontibacillus</taxon>
    </lineage>
</organism>
<comment type="caution">
    <text evidence="3">The sequence shown here is derived from an EMBL/GenBank/DDBJ whole genome shotgun (WGS) entry which is preliminary data.</text>
</comment>
<dbReference type="Proteomes" id="UP000030403">
    <property type="component" value="Unassembled WGS sequence"/>
</dbReference>
<sequence length="138" mass="16116">MDQNKMKDIVELEHVMRSFIRDFRKGLNEMLGEDFTSSEFSFLRAISENQNQNVSSLASTLGVSNSHATSVMDRLAEKNLITRTRSEKDRRVVVFTLTDEGEEVFNSLDQKREAYMKQRFDSLSQDEIKELLRIFKKL</sequence>
<evidence type="ECO:0000256" key="1">
    <source>
        <dbReference type="ARBA" id="ARBA00023125"/>
    </source>
</evidence>
<dbReference type="RefSeq" id="WP_027446300.1">
    <property type="nucleotide sequence ID" value="NZ_AULJ01000032.1"/>
</dbReference>
<dbReference type="PRINTS" id="PR00598">
    <property type="entry name" value="HTHMARR"/>
</dbReference>
<dbReference type="OrthoDB" id="288929at2"/>
<evidence type="ECO:0000259" key="2">
    <source>
        <dbReference type="PROSITE" id="PS50995"/>
    </source>
</evidence>
<dbReference type="GO" id="GO:0006950">
    <property type="term" value="P:response to stress"/>
    <property type="evidence" value="ECO:0007669"/>
    <property type="project" value="TreeGrafter"/>
</dbReference>
<dbReference type="InterPro" id="IPR036388">
    <property type="entry name" value="WH-like_DNA-bd_sf"/>
</dbReference>
<dbReference type="Gene3D" id="1.10.10.10">
    <property type="entry name" value="Winged helix-like DNA-binding domain superfamily/Winged helix DNA-binding domain"/>
    <property type="match status" value="1"/>
</dbReference>
<dbReference type="AlphaFoldDB" id="A0A0A5GFZ0"/>
<dbReference type="InterPro" id="IPR036390">
    <property type="entry name" value="WH_DNA-bd_sf"/>
</dbReference>
<gene>
    <name evidence="3" type="ORF">N783_01210</name>
</gene>
<dbReference type="Pfam" id="PF01047">
    <property type="entry name" value="MarR"/>
    <property type="match status" value="1"/>
</dbReference>
<dbReference type="PANTHER" id="PTHR33164">
    <property type="entry name" value="TRANSCRIPTIONAL REGULATOR, MARR FAMILY"/>
    <property type="match status" value="1"/>
</dbReference>
<dbReference type="InterPro" id="IPR039422">
    <property type="entry name" value="MarR/SlyA-like"/>
</dbReference>
<protein>
    <recommendedName>
        <fullName evidence="2">HTH marR-type domain-containing protein</fullName>
    </recommendedName>
</protein>
<dbReference type="SUPFAM" id="SSF46785">
    <property type="entry name" value="Winged helix' DNA-binding domain"/>
    <property type="match status" value="1"/>
</dbReference>
<dbReference type="InterPro" id="IPR000835">
    <property type="entry name" value="HTH_MarR-typ"/>
</dbReference>
<accession>A0A0A5GFZ0</accession>
<dbReference type="EMBL" id="AVPF01000009">
    <property type="protein sequence ID" value="KGX90138.1"/>
    <property type="molecule type" value="Genomic_DNA"/>
</dbReference>
<evidence type="ECO:0000313" key="3">
    <source>
        <dbReference type="EMBL" id="KGX90138.1"/>
    </source>
</evidence>
<dbReference type="SMART" id="SM00347">
    <property type="entry name" value="HTH_MARR"/>
    <property type="match status" value="1"/>
</dbReference>
<dbReference type="GO" id="GO:0003700">
    <property type="term" value="F:DNA-binding transcription factor activity"/>
    <property type="evidence" value="ECO:0007669"/>
    <property type="project" value="InterPro"/>
</dbReference>